<dbReference type="EMBL" id="CAJOBC010007666">
    <property type="protein sequence ID" value="CAF3939428.1"/>
    <property type="molecule type" value="Genomic_DNA"/>
</dbReference>
<dbReference type="AlphaFoldDB" id="A0A814UGG3"/>
<dbReference type="Proteomes" id="UP000663829">
    <property type="component" value="Unassembled WGS sequence"/>
</dbReference>
<dbReference type="EMBL" id="CAJNOQ010007665">
    <property type="protein sequence ID" value="CAF1175380.1"/>
    <property type="molecule type" value="Genomic_DNA"/>
</dbReference>
<dbReference type="InterPro" id="IPR000210">
    <property type="entry name" value="BTB/POZ_dom"/>
</dbReference>
<feature type="domain" description="BTB" evidence="1">
    <location>
        <begin position="189"/>
        <end position="252"/>
    </location>
</feature>
<reference evidence="3" key="1">
    <citation type="submission" date="2021-02" db="EMBL/GenBank/DDBJ databases">
        <authorList>
            <person name="Nowell W R."/>
        </authorList>
    </citation>
    <scope>NUCLEOTIDE SEQUENCE</scope>
</reference>
<dbReference type="OrthoDB" id="2153609at2759"/>
<evidence type="ECO:0000259" key="1">
    <source>
        <dbReference type="PROSITE" id="PS50097"/>
    </source>
</evidence>
<keyword evidence="6" id="KW-1185">Reference proteome</keyword>
<evidence type="ECO:0000313" key="4">
    <source>
        <dbReference type="EMBL" id="CAF3611545.1"/>
    </source>
</evidence>
<dbReference type="SUPFAM" id="SSF54695">
    <property type="entry name" value="POZ domain"/>
    <property type="match status" value="1"/>
</dbReference>
<dbReference type="Proteomes" id="UP000681722">
    <property type="component" value="Unassembled WGS sequence"/>
</dbReference>
<name>A0A814UGG3_9BILA</name>
<dbReference type="CDD" id="cd18186">
    <property type="entry name" value="BTB_POZ_ZBTB_KLHL-like"/>
    <property type="match status" value="1"/>
</dbReference>
<dbReference type="SMART" id="SM00225">
    <property type="entry name" value="BTB"/>
    <property type="match status" value="1"/>
</dbReference>
<dbReference type="Gene3D" id="3.30.710.10">
    <property type="entry name" value="Potassium Channel Kv1.1, Chain A"/>
    <property type="match status" value="1"/>
</dbReference>
<dbReference type="EMBL" id="CAJOBA010001725">
    <property type="protein sequence ID" value="CAF3611545.1"/>
    <property type="molecule type" value="Genomic_DNA"/>
</dbReference>
<dbReference type="Pfam" id="PF25900">
    <property type="entry name" value="PAPPA"/>
    <property type="match status" value="1"/>
</dbReference>
<dbReference type="EMBL" id="CAJNOK010001725">
    <property type="protein sequence ID" value="CAF0827041.1"/>
    <property type="molecule type" value="Genomic_DNA"/>
</dbReference>
<evidence type="ECO:0000313" key="2">
    <source>
        <dbReference type="EMBL" id="CAF0827041.1"/>
    </source>
</evidence>
<evidence type="ECO:0000313" key="3">
    <source>
        <dbReference type="EMBL" id="CAF1175380.1"/>
    </source>
</evidence>
<dbReference type="Proteomes" id="UP000682733">
    <property type="component" value="Unassembled WGS sequence"/>
</dbReference>
<gene>
    <name evidence="3" type="ORF">GPM918_LOCUS22412</name>
    <name evidence="2" type="ORF">OVA965_LOCUS5951</name>
    <name evidence="5" type="ORF">SRO942_LOCUS22413</name>
    <name evidence="4" type="ORF">TMI583_LOCUS5947</name>
</gene>
<dbReference type="Pfam" id="PF00651">
    <property type="entry name" value="BTB"/>
    <property type="match status" value="1"/>
</dbReference>
<dbReference type="PROSITE" id="PS50097">
    <property type="entry name" value="BTB"/>
    <property type="match status" value="1"/>
</dbReference>
<dbReference type="InterPro" id="IPR011333">
    <property type="entry name" value="SKP1/BTB/POZ_sf"/>
</dbReference>
<dbReference type="Proteomes" id="UP000677228">
    <property type="component" value="Unassembled WGS sequence"/>
</dbReference>
<sequence>MSENENSSQGWKRLEQWVSRVVEYSSQYNETTWSANMIIGEPRVFPQHGDIQGAWAQGDRSAHEFIIVEFARSVYPEHIHIYETYNPGEKFHAVIVCVRNGNEEDEEWETVYETAQPHVIADARIFNISCNNTQTKIINQIRLDLNCSAAGSWCEIDCVKLIGHLCHSGYSLKELSTDLSTLLNDDYFADCTFEIQGRTISSHQNILSVRCYYFELLFEKYPVTNNEPIKITNCSYDTFYQILHFIFTDKIEPVLSYEICIELMRVADEYYLSAIYNHAFTILKSILNKNNVLKIFALTGLFSSEQLVLDDVVQMCVSFVQKNRSEVYSGDDIKNLSKDIVLQLIKLVL</sequence>
<evidence type="ECO:0000313" key="5">
    <source>
        <dbReference type="EMBL" id="CAF3939428.1"/>
    </source>
</evidence>
<evidence type="ECO:0000313" key="6">
    <source>
        <dbReference type="Proteomes" id="UP000663829"/>
    </source>
</evidence>
<dbReference type="PANTHER" id="PTHR24413">
    <property type="entry name" value="SPECKLE-TYPE POZ PROTEIN"/>
    <property type="match status" value="1"/>
</dbReference>
<organism evidence="3 6">
    <name type="scientific">Didymodactylos carnosus</name>
    <dbReference type="NCBI Taxonomy" id="1234261"/>
    <lineage>
        <taxon>Eukaryota</taxon>
        <taxon>Metazoa</taxon>
        <taxon>Spiralia</taxon>
        <taxon>Gnathifera</taxon>
        <taxon>Rotifera</taxon>
        <taxon>Eurotatoria</taxon>
        <taxon>Bdelloidea</taxon>
        <taxon>Philodinida</taxon>
        <taxon>Philodinidae</taxon>
        <taxon>Didymodactylos</taxon>
    </lineage>
</organism>
<accession>A0A814UGG3</accession>
<proteinExistence type="predicted"/>
<dbReference type="InterPro" id="IPR058897">
    <property type="entry name" value="PAPPA_SD_C"/>
</dbReference>
<protein>
    <recommendedName>
        <fullName evidence="1">BTB domain-containing protein</fullName>
    </recommendedName>
</protein>
<comment type="caution">
    <text evidence="3">The sequence shown here is derived from an EMBL/GenBank/DDBJ whole genome shotgun (WGS) entry which is preliminary data.</text>
</comment>